<dbReference type="InterPro" id="IPR036188">
    <property type="entry name" value="FAD/NAD-bd_sf"/>
</dbReference>
<proteinExistence type="inferred from homology"/>
<evidence type="ECO:0000313" key="4">
    <source>
        <dbReference type="EMBL" id="KAK0666832.1"/>
    </source>
</evidence>
<dbReference type="GO" id="GO:0016614">
    <property type="term" value="F:oxidoreductase activity, acting on CH-OH group of donors"/>
    <property type="evidence" value="ECO:0007669"/>
    <property type="project" value="InterPro"/>
</dbReference>
<dbReference type="PROSITE" id="PS00624">
    <property type="entry name" value="GMC_OXRED_2"/>
    <property type="match status" value="1"/>
</dbReference>
<name>A0AA40D857_9PEZI</name>
<protein>
    <submittedName>
        <fullName evidence="4">GMC oxidoreductase</fullName>
    </submittedName>
</protein>
<evidence type="ECO:0000256" key="1">
    <source>
        <dbReference type="ARBA" id="ARBA00010790"/>
    </source>
</evidence>
<dbReference type="InterPro" id="IPR010730">
    <property type="entry name" value="HET"/>
</dbReference>
<dbReference type="Gene3D" id="3.30.560.10">
    <property type="entry name" value="Glucose Oxidase, domain 3"/>
    <property type="match status" value="1"/>
</dbReference>
<dbReference type="PANTHER" id="PTHR11552:SF115">
    <property type="entry name" value="DEHYDROGENASE XPTC-RELATED"/>
    <property type="match status" value="1"/>
</dbReference>
<dbReference type="PANTHER" id="PTHR11552">
    <property type="entry name" value="GLUCOSE-METHANOL-CHOLINE GMC OXIDOREDUCTASE"/>
    <property type="match status" value="1"/>
</dbReference>
<reference evidence="4" key="1">
    <citation type="submission" date="2023-06" db="EMBL/GenBank/DDBJ databases">
        <title>Genome-scale phylogeny and comparative genomics of the fungal order Sordariales.</title>
        <authorList>
            <consortium name="Lawrence Berkeley National Laboratory"/>
            <person name="Hensen N."/>
            <person name="Bonometti L."/>
            <person name="Westerberg I."/>
            <person name="Brannstrom I.O."/>
            <person name="Guillou S."/>
            <person name="Cros-Aarteil S."/>
            <person name="Calhoun S."/>
            <person name="Haridas S."/>
            <person name="Kuo A."/>
            <person name="Mondo S."/>
            <person name="Pangilinan J."/>
            <person name="Riley R."/>
            <person name="Labutti K."/>
            <person name="Andreopoulos B."/>
            <person name="Lipzen A."/>
            <person name="Chen C."/>
            <person name="Yanf M."/>
            <person name="Daum C."/>
            <person name="Ng V."/>
            <person name="Clum A."/>
            <person name="Steindorff A."/>
            <person name="Ohm R."/>
            <person name="Martin F."/>
            <person name="Silar P."/>
            <person name="Natvig D."/>
            <person name="Lalanne C."/>
            <person name="Gautier V."/>
            <person name="Ament-Velasquez S.L."/>
            <person name="Kruys A."/>
            <person name="Hutchinson M.I."/>
            <person name="Powell A.J."/>
            <person name="Barry K."/>
            <person name="Miller A.N."/>
            <person name="Grigoriev I.V."/>
            <person name="Debuchy R."/>
            <person name="Gladieux P."/>
            <person name="Thoren M.H."/>
            <person name="Johannesson H."/>
        </authorList>
    </citation>
    <scope>NUCLEOTIDE SEQUENCE</scope>
    <source>
        <strain evidence="4">CBS 307.81</strain>
    </source>
</reference>
<comment type="caution">
    <text evidence="4">The sequence shown here is derived from an EMBL/GenBank/DDBJ whole genome shotgun (WGS) entry which is preliminary data.</text>
</comment>
<dbReference type="EMBL" id="JAULSY010000082">
    <property type="protein sequence ID" value="KAK0666832.1"/>
    <property type="molecule type" value="Genomic_DNA"/>
</dbReference>
<dbReference type="Proteomes" id="UP001174997">
    <property type="component" value="Unassembled WGS sequence"/>
</dbReference>
<dbReference type="InterPro" id="IPR000172">
    <property type="entry name" value="GMC_OxRdtase_N"/>
</dbReference>
<dbReference type="SUPFAM" id="SSF51905">
    <property type="entry name" value="FAD/NAD(P)-binding domain"/>
    <property type="match status" value="1"/>
</dbReference>
<dbReference type="SUPFAM" id="SSF54373">
    <property type="entry name" value="FAD-linked reductases, C-terminal domain"/>
    <property type="match status" value="1"/>
</dbReference>
<feature type="chain" id="PRO_5041464056" evidence="2">
    <location>
        <begin position="21"/>
        <end position="1375"/>
    </location>
</feature>
<evidence type="ECO:0000259" key="3">
    <source>
        <dbReference type="PROSITE" id="PS00624"/>
    </source>
</evidence>
<feature type="domain" description="Glucose-methanol-choline oxidoreductase N-terminal" evidence="3">
    <location>
        <begin position="312"/>
        <end position="326"/>
    </location>
</feature>
<comment type="similarity">
    <text evidence="1">Belongs to the GMC oxidoreductase family.</text>
</comment>
<keyword evidence="5" id="KW-1185">Reference proteome</keyword>
<sequence>MSLSKFCLLAAASLVGLTTGLSTPHANIKRQVSQLRDSYDFVIVGGGTSGLTVADRLSEAFPQKTVLVVEYGDVEYAPSSFDPPVDWYGPNSFQSASLWVFFSQPNPEYNNMTALSFAGQVVGGSSAINGQFFDRPSRFDLDSWTQLGVSSDWNWRGMFPYFKKSTKFTAPSAQVAQQYNYTWDLSSYGGTTPIDSSFPPFQWADNSVVLNGWKELGVRRRQDCAGGDKEGLCSVPTSQHPVTAKRSHAGLGHYADVVGTRSNYDLLVKHQAVRVVYPNGVNAGPPLLDVRSLTTNARFNITANAEVVLSAGAYHTPTVLLRSGIGAANVLATSGITQVLELPGVGANLQDHPGSTGVAWNYTNPGNWTPMPEEMADPTFKADATAAFDEVPARGPYTMALGNQAIYISLPNTTPNYLTIIRKILRQTVDGSAASFLPSDYRDNAALVRGYKAQLAVLAKLLLNPKVPNLETPWSTGYSAPAILLHPLSRGTVRLNPADHLAQPIVDSRHGSNPVDFDMQLANVKWSRRLLDTPTMQLYGAVETAPGAAVQSDADLLTFIKSAATLSYQHPCCTAALGPKNNGGVVDNKLRVHGAKGLRVVDISVLPLVISAHTSATAYALGEKAADIIIKEWEQKKRRSNRLPYCQPPSSFHRVLFQKRASRAVTAAMPSQRLSPKPWPDNTTTQCNQFLSLLSAHLAPPPRPRTQYWIIWETAVTHANKKGCSLCKILTGALQLWFTPSQLAGVQLQVMLVREGGSAQDRLLVRFAAPARLTPWTEGQTVNFFVEEPGSGPWNLMEAPSRKHDFEWDKKVEKMTGWLKRCRENHDCCRSFGGVMLPEEVTVLPRRVLDLLLPGDGGVRLYESKGERGRYACLSHRWGECQPLTTTRATLGSWKRGLPWEKIPKLFQDAAEITRELGVRYLWIDSLCIVQDDAEDWYRESRQMCSIYQNSAVTIAGTAGFGCQDSLIPTRSRTVAGNFQDGTAYRFEVRLTDKHLSGSPSHVHFGKTLLGRGWVYQERLLSRRIIHCCSDELVWECMESTECECPEGVSWMTTADRSRLDIKGIQNRLPREAPMLEQQRVWHDMVRAYTELDLTKISDRPVAILGLAVEMQHSRKGLYVAGLWEDSFLSDLAWHTGTTTPRGKKPTDLRPSRDMTKAPTWSWLSVGTCCEYWSRSDLGTGKPYWEDSGTVVETIEVPPHHTLSTSTNGLGLVHVTSTTNSNFKGGNGTSTNRLSVHGCLTVKGRLLAGRSCLPVHDDDLKWADWFQSSFGIDLNLTASGIRVLLDFRNVDEKPIIQQGEGVFGLPLGTSIDTEGLFDAIFRYRYLLLLVLVDAGEKLYERVGIIQLGHGDEQWTDPAWWDVPFETGTRTIVRII</sequence>
<evidence type="ECO:0000313" key="5">
    <source>
        <dbReference type="Proteomes" id="UP001174997"/>
    </source>
</evidence>
<dbReference type="InterPro" id="IPR012132">
    <property type="entry name" value="GMC_OxRdtase"/>
</dbReference>
<organism evidence="4 5">
    <name type="scientific">Cercophora samala</name>
    <dbReference type="NCBI Taxonomy" id="330535"/>
    <lineage>
        <taxon>Eukaryota</taxon>
        <taxon>Fungi</taxon>
        <taxon>Dikarya</taxon>
        <taxon>Ascomycota</taxon>
        <taxon>Pezizomycotina</taxon>
        <taxon>Sordariomycetes</taxon>
        <taxon>Sordariomycetidae</taxon>
        <taxon>Sordariales</taxon>
        <taxon>Lasiosphaeriaceae</taxon>
        <taxon>Cercophora</taxon>
    </lineage>
</organism>
<dbReference type="GO" id="GO:0044550">
    <property type="term" value="P:secondary metabolite biosynthetic process"/>
    <property type="evidence" value="ECO:0007669"/>
    <property type="project" value="TreeGrafter"/>
</dbReference>
<dbReference type="InterPro" id="IPR007867">
    <property type="entry name" value="GMC_OxRtase_C"/>
</dbReference>
<evidence type="ECO:0000256" key="2">
    <source>
        <dbReference type="SAM" id="SignalP"/>
    </source>
</evidence>
<dbReference type="GO" id="GO:0050660">
    <property type="term" value="F:flavin adenine dinucleotide binding"/>
    <property type="evidence" value="ECO:0007669"/>
    <property type="project" value="InterPro"/>
</dbReference>
<gene>
    <name evidence="4" type="ORF">QBC41DRAFT_229888</name>
</gene>
<dbReference type="Pfam" id="PF00732">
    <property type="entry name" value="GMC_oxred_N"/>
    <property type="match status" value="1"/>
</dbReference>
<dbReference type="Gene3D" id="3.50.50.60">
    <property type="entry name" value="FAD/NAD(P)-binding domain"/>
    <property type="match status" value="1"/>
</dbReference>
<keyword evidence="2" id="KW-0732">Signal</keyword>
<accession>A0AA40D857</accession>
<dbReference type="Pfam" id="PF05199">
    <property type="entry name" value="GMC_oxred_C"/>
    <property type="match status" value="1"/>
</dbReference>
<dbReference type="Pfam" id="PF06985">
    <property type="entry name" value="HET"/>
    <property type="match status" value="1"/>
</dbReference>
<feature type="signal peptide" evidence="2">
    <location>
        <begin position="1"/>
        <end position="20"/>
    </location>
</feature>